<dbReference type="InterPro" id="IPR036259">
    <property type="entry name" value="MFS_trans_sf"/>
</dbReference>
<evidence type="ECO:0000313" key="7">
    <source>
        <dbReference type="Proteomes" id="UP000824264"/>
    </source>
</evidence>
<organism evidence="6 7">
    <name type="scientific">Candidatus Bilophila faecipullorum</name>
    <dbReference type="NCBI Taxonomy" id="2838482"/>
    <lineage>
        <taxon>Bacteria</taxon>
        <taxon>Pseudomonadati</taxon>
        <taxon>Thermodesulfobacteriota</taxon>
        <taxon>Desulfovibrionia</taxon>
        <taxon>Desulfovibrionales</taxon>
        <taxon>Desulfovibrionaceae</taxon>
        <taxon>Bilophila</taxon>
    </lineage>
</organism>
<sequence>MDKKKIFLVSLGHLSCDVNGGALPALLPFLIAAYHFDYQAAAGFMFAYSCLSSIIQPAFGYLSDKISKPWFIPAGVLLAGGGLACIGFLSGYWAIFAAIAVSGVGAALFHPEGARYANKVSGASKGTGISLFSMGGNGGFVLGPILAVAAVSHFGMPGTLVFGLLSTVMAAVLLRQISHMDSPHAAARGASPSPEAAQGGNDWKEFSKLTFAIMTRSILFVGLNTFIPLYWIHTFGQSKTAGALALTCFCTFGVMSNFVGGLMADRFGYLRIIRFSYLLLIPSIFAFALIPGPEASPLSLFLPFLTPQPAPADIAAAAAPAVTSIHLALALLLPLGFSLYAPFSSMVVLGQKYLAKNIGFASGVTLGLATSMGGIVAPLLGWVADHHGLPAAMFCMGGVALLGTFFAFRLVPSEKTQGARRRSV</sequence>
<dbReference type="AlphaFoldDB" id="A0A9D1QYE7"/>
<reference evidence="6" key="2">
    <citation type="submission" date="2021-04" db="EMBL/GenBank/DDBJ databases">
        <authorList>
            <person name="Gilroy R."/>
        </authorList>
    </citation>
    <scope>NUCLEOTIDE SEQUENCE</scope>
    <source>
        <strain evidence="6">ChiSxjej5B17-1746</strain>
    </source>
</reference>
<evidence type="ECO:0000259" key="5">
    <source>
        <dbReference type="PROSITE" id="PS50850"/>
    </source>
</evidence>
<evidence type="ECO:0000256" key="4">
    <source>
        <dbReference type="SAM" id="Phobius"/>
    </source>
</evidence>
<name>A0A9D1QYE7_9BACT</name>
<dbReference type="PROSITE" id="PS50850">
    <property type="entry name" value="MFS"/>
    <property type="match status" value="1"/>
</dbReference>
<dbReference type="SUPFAM" id="SSF103473">
    <property type="entry name" value="MFS general substrate transporter"/>
    <property type="match status" value="1"/>
</dbReference>
<keyword evidence="2 4" id="KW-1133">Transmembrane helix</keyword>
<feature type="transmembrane region" description="Helical" evidence="4">
    <location>
        <begin position="389"/>
        <end position="411"/>
    </location>
</feature>
<feature type="domain" description="Major facilitator superfamily (MFS) profile" evidence="5">
    <location>
        <begin position="5"/>
        <end position="415"/>
    </location>
</feature>
<dbReference type="Gene3D" id="1.20.1250.20">
    <property type="entry name" value="MFS general substrate transporter like domains"/>
    <property type="match status" value="2"/>
</dbReference>
<protein>
    <submittedName>
        <fullName evidence="6">MFS transporter</fullName>
    </submittedName>
</protein>
<reference evidence="6" key="1">
    <citation type="journal article" date="2021" name="PeerJ">
        <title>Extensive microbial diversity within the chicken gut microbiome revealed by metagenomics and culture.</title>
        <authorList>
            <person name="Gilroy R."/>
            <person name="Ravi A."/>
            <person name="Getino M."/>
            <person name="Pursley I."/>
            <person name="Horton D.L."/>
            <person name="Alikhan N.F."/>
            <person name="Baker D."/>
            <person name="Gharbi K."/>
            <person name="Hall N."/>
            <person name="Watson M."/>
            <person name="Adriaenssens E.M."/>
            <person name="Foster-Nyarko E."/>
            <person name="Jarju S."/>
            <person name="Secka A."/>
            <person name="Antonio M."/>
            <person name="Oren A."/>
            <person name="Chaudhuri R.R."/>
            <person name="La Ragione R."/>
            <person name="Hildebrand F."/>
            <person name="Pallen M.J."/>
        </authorList>
    </citation>
    <scope>NUCLEOTIDE SEQUENCE</scope>
    <source>
        <strain evidence="6">ChiSxjej5B17-1746</strain>
    </source>
</reference>
<feature type="transmembrane region" description="Helical" evidence="4">
    <location>
        <begin position="129"/>
        <end position="150"/>
    </location>
</feature>
<dbReference type="InterPro" id="IPR011701">
    <property type="entry name" value="MFS"/>
</dbReference>
<feature type="transmembrane region" description="Helical" evidence="4">
    <location>
        <begin position="156"/>
        <end position="174"/>
    </location>
</feature>
<feature type="transmembrane region" description="Helical" evidence="4">
    <location>
        <begin position="358"/>
        <end position="383"/>
    </location>
</feature>
<dbReference type="CDD" id="cd17478">
    <property type="entry name" value="MFS_FsR"/>
    <property type="match status" value="1"/>
</dbReference>
<proteinExistence type="predicted"/>
<keyword evidence="1 4" id="KW-0812">Transmembrane</keyword>
<evidence type="ECO:0000313" key="6">
    <source>
        <dbReference type="EMBL" id="HIW77590.1"/>
    </source>
</evidence>
<feature type="transmembrane region" description="Helical" evidence="4">
    <location>
        <begin position="40"/>
        <end position="63"/>
    </location>
</feature>
<comment type="caution">
    <text evidence="6">The sequence shown here is derived from an EMBL/GenBank/DDBJ whole genome shotgun (WGS) entry which is preliminary data.</text>
</comment>
<feature type="transmembrane region" description="Helical" evidence="4">
    <location>
        <begin position="209"/>
        <end position="231"/>
    </location>
</feature>
<dbReference type="PANTHER" id="PTHR43129">
    <property type="entry name" value="FOSMIDOMYCIN RESISTANCE PROTEIN"/>
    <property type="match status" value="1"/>
</dbReference>
<evidence type="ECO:0000256" key="1">
    <source>
        <dbReference type="ARBA" id="ARBA00022692"/>
    </source>
</evidence>
<dbReference type="EMBL" id="DXGI01000014">
    <property type="protein sequence ID" value="HIW77590.1"/>
    <property type="molecule type" value="Genomic_DNA"/>
</dbReference>
<keyword evidence="3 4" id="KW-0472">Membrane</keyword>
<gene>
    <name evidence="6" type="ORF">H9874_00380</name>
</gene>
<dbReference type="GO" id="GO:0022857">
    <property type="term" value="F:transmembrane transporter activity"/>
    <property type="evidence" value="ECO:0007669"/>
    <property type="project" value="InterPro"/>
</dbReference>
<dbReference type="GO" id="GO:0005886">
    <property type="term" value="C:plasma membrane"/>
    <property type="evidence" value="ECO:0007669"/>
    <property type="project" value="TreeGrafter"/>
</dbReference>
<accession>A0A9D1QYE7</accession>
<evidence type="ECO:0000256" key="3">
    <source>
        <dbReference type="ARBA" id="ARBA00023136"/>
    </source>
</evidence>
<feature type="transmembrane region" description="Helical" evidence="4">
    <location>
        <begin position="95"/>
        <end position="117"/>
    </location>
</feature>
<dbReference type="Pfam" id="PF07690">
    <property type="entry name" value="MFS_1"/>
    <property type="match status" value="1"/>
</dbReference>
<feature type="transmembrane region" description="Helical" evidence="4">
    <location>
        <begin position="70"/>
        <end position="89"/>
    </location>
</feature>
<feature type="transmembrane region" description="Helical" evidence="4">
    <location>
        <begin position="243"/>
        <end position="263"/>
    </location>
</feature>
<dbReference type="PANTHER" id="PTHR43129:SF1">
    <property type="entry name" value="FOSMIDOMYCIN RESISTANCE PROTEIN"/>
    <property type="match status" value="1"/>
</dbReference>
<feature type="transmembrane region" description="Helical" evidence="4">
    <location>
        <begin position="275"/>
        <end position="294"/>
    </location>
</feature>
<dbReference type="InterPro" id="IPR020846">
    <property type="entry name" value="MFS_dom"/>
</dbReference>
<dbReference type="Proteomes" id="UP000824264">
    <property type="component" value="Unassembled WGS sequence"/>
</dbReference>
<evidence type="ECO:0000256" key="2">
    <source>
        <dbReference type="ARBA" id="ARBA00022989"/>
    </source>
</evidence>